<dbReference type="InterPro" id="IPR006204">
    <property type="entry name" value="GHMP_kinase_N_dom"/>
</dbReference>
<dbReference type="InterPro" id="IPR020568">
    <property type="entry name" value="Ribosomal_Su5_D2-typ_SF"/>
</dbReference>
<dbReference type="PANTHER" id="PTHR10457">
    <property type="entry name" value="MEVALONATE KINASE/GALACTOKINASE"/>
    <property type="match status" value="1"/>
</dbReference>
<dbReference type="SUPFAM" id="SSF55060">
    <property type="entry name" value="GHMP Kinase, C-terminal domain"/>
    <property type="match status" value="1"/>
</dbReference>
<dbReference type="EMBL" id="FOOE01000032">
    <property type="protein sequence ID" value="SFG18938.1"/>
    <property type="molecule type" value="Genomic_DNA"/>
</dbReference>
<dbReference type="PRINTS" id="PR00473">
    <property type="entry name" value="GALCTOKINASE"/>
</dbReference>
<evidence type="ECO:0000313" key="8">
    <source>
        <dbReference type="EMBL" id="SFG18938.1"/>
    </source>
</evidence>
<evidence type="ECO:0000256" key="3">
    <source>
        <dbReference type="ARBA" id="ARBA00022777"/>
    </source>
</evidence>
<dbReference type="InterPro" id="IPR000705">
    <property type="entry name" value="Galactokinase"/>
</dbReference>
<reference evidence="8 9" key="1">
    <citation type="submission" date="2016-10" db="EMBL/GenBank/DDBJ databases">
        <authorList>
            <person name="de Groot N.N."/>
        </authorList>
    </citation>
    <scope>NUCLEOTIDE SEQUENCE [LARGE SCALE GENOMIC DNA]</scope>
    <source>
        <strain evidence="8 9">NLAE-zl-G419</strain>
    </source>
</reference>
<proteinExistence type="predicted"/>
<dbReference type="Proteomes" id="UP000246114">
    <property type="component" value="Unassembled WGS sequence"/>
</dbReference>
<dbReference type="Pfam" id="PF08544">
    <property type="entry name" value="GHMP_kinases_C"/>
    <property type="match status" value="1"/>
</dbReference>
<evidence type="ECO:0000256" key="2">
    <source>
        <dbReference type="ARBA" id="ARBA00022741"/>
    </source>
</evidence>
<dbReference type="STRING" id="1529.SAMN04487885_13218"/>
<dbReference type="GO" id="GO:0005829">
    <property type="term" value="C:cytosol"/>
    <property type="evidence" value="ECO:0007669"/>
    <property type="project" value="TreeGrafter"/>
</dbReference>
<dbReference type="PANTHER" id="PTHR10457:SF7">
    <property type="entry name" value="GALACTOKINASE-RELATED"/>
    <property type="match status" value="1"/>
</dbReference>
<evidence type="ECO:0000259" key="6">
    <source>
        <dbReference type="Pfam" id="PF08544"/>
    </source>
</evidence>
<dbReference type="GO" id="GO:0005524">
    <property type="term" value="F:ATP binding"/>
    <property type="evidence" value="ECO:0007669"/>
    <property type="project" value="UniProtKB-KW"/>
</dbReference>
<dbReference type="PRINTS" id="PR00959">
    <property type="entry name" value="MEVGALKINASE"/>
</dbReference>
<dbReference type="InterPro" id="IPR036554">
    <property type="entry name" value="GHMP_kinase_C_sf"/>
</dbReference>
<evidence type="ECO:0000313" key="7">
    <source>
        <dbReference type="EMBL" id="PWL52116.1"/>
    </source>
</evidence>
<feature type="domain" description="GHMP kinase C-terminal" evidence="6">
    <location>
        <begin position="284"/>
        <end position="350"/>
    </location>
</feature>
<dbReference type="GeneID" id="90543103"/>
<dbReference type="eggNOG" id="COG0153">
    <property type="taxonomic scope" value="Bacteria"/>
</dbReference>
<dbReference type="OrthoDB" id="9812992at2"/>
<evidence type="ECO:0000313" key="10">
    <source>
        <dbReference type="Proteomes" id="UP000246114"/>
    </source>
</evidence>
<keyword evidence="2" id="KW-0547">Nucleotide-binding</keyword>
<feature type="domain" description="GHMP kinase N-terminal" evidence="5">
    <location>
        <begin position="84"/>
        <end position="174"/>
    </location>
</feature>
<organism evidence="8 9">
    <name type="scientific">Clostridium cadaveris</name>
    <dbReference type="NCBI Taxonomy" id="1529"/>
    <lineage>
        <taxon>Bacteria</taxon>
        <taxon>Bacillati</taxon>
        <taxon>Bacillota</taxon>
        <taxon>Clostridia</taxon>
        <taxon>Eubacteriales</taxon>
        <taxon>Clostridiaceae</taxon>
        <taxon>Clostridium</taxon>
    </lineage>
</organism>
<keyword evidence="4" id="KW-0067">ATP-binding</keyword>
<protein>
    <submittedName>
        <fullName evidence="8">Galactokinase</fullName>
    </submittedName>
</protein>
<dbReference type="RefSeq" id="WP_027639239.1">
    <property type="nucleotide sequence ID" value="NZ_BAAACD010000004.1"/>
</dbReference>
<evidence type="ECO:0000256" key="4">
    <source>
        <dbReference type="ARBA" id="ARBA00022840"/>
    </source>
</evidence>
<dbReference type="Proteomes" id="UP000182135">
    <property type="component" value="Unassembled WGS sequence"/>
</dbReference>
<dbReference type="EMBL" id="QAMZ01000052">
    <property type="protein sequence ID" value="PWL52116.1"/>
    <property type="molecule type" value="Genomic_DNA"/>
</dbReference>
<keyword evidence="1" id="KW-0808">Transferase</keyword>
<reference evidence="7 10" key="2">
    <citation type="submission" date="2018-03" db="EMBL/GenBank/DDBJ databases">
        <title>The uncultured portion of the human microbiome is neutrally assembled.</title>
        <authorList>
            <person name="Jeraldo P."/>
            <person name="Boardman L."/>
            <person name="White B.A."/>
            <person name="Nelson H."/>
            <person name="Goldenfeld N."/>
            <person name="Chia N."/>
        </authorList>
    </citation>
    <scope>NUCLEOTIDE SEQUENCE [LARGE SCALE GENOMIC DNA]</scope>
    <source>
        <strain evidence="7">CIM:MAG 903</strain>
    </source>
</reference>
<name>A0A1I2PS92_9CLOT</name>
<dbReference type="GO" id="GO:0006012">
    <property type="term" value="P:galactose metabolic process"/>
    <property type="evidence" value="ECO:0007669"/>
    <property type="project" value="InterPro"/>
</dbReference>
<keyword evidence="3 8" id="KW-0418">Kinase</keyword>
<sequence length="372" mass="42191">MKMKVSTPSRICMFGEHQDYLGLEVIAQAIDLRFYAEGEDRNDKILNIKIGSRYFDKPNEKPYQWVEHVVDFSKELIYENNRDYMKSIVNVLINNGYNLDHGYNISMMSDIPIGKGMCSSSTMIVVLIKLLLELIDSKDKDNAEKIAYLGFLAEVKEFDEPGGMMDHYASALGGMVNLNFENGETKVNKISKKLPGKFILFDSLRDKETTKVLATAKFPVVNGLKKLNKYGIQSIKDFIKNEENIKYLDELLEEEKRNILANIDNYKILQYAKKFIDSDEFSSKEFGKLIKRHHENLRDGLLISTKEIEEILNTAYENGALGGKVNGSGGGGCCYVYAMDEDCDRILKAVESLGYPGIIVDSTNGVRREDEI</sequence>
<gene>
    <name evidence="7" type="ORF">DBY38_12435</name>
    <name evidence="8" type="ORF">SAMN04487885_13218</name>
</gene>
<dbReference type="AlphaFoldDB" id="A0A1I2PS92"/>
<dbReference type="Pfam" id="PF00288">
    <property type="entry name" value="GHMP_kinases_N"/>
    <property type="match status" value="1"/>
</dbReference>
<dbReference type="GO" id="GO:0004335">
    <property type="term" value="F:galactokinase activity"/>
    <property type="evidence" value="ECO:0007669"/>
    <property type="project" value="InterPro"/>
</dbReference>
<dbReference type="Gene3D" id="3.30.230.120">
    <property type="match status" value="1"/>
</dbReference>
<dbReference type="InterPro" id="IPR013750">
    <property type="entry name" value="GHMP_kinase_C_dom"/>
</dbReference>
<dbReference type="SUPFAM" id="SSF54211">
    <property type="entry name" value="Ribosomal protein S5 domain 2-like"/>
    <property type="match status" value="1"/>
</dbReference>
<keyword evidence="9" id="KW-1185">Reference proteome</keyword>
<evidence type="ECO:0000259" key="5">
    <source>
        <dbReference type="Pfam" id="PF00288"/>
    </source>
</evidence>
<accession>A0A1I2PS92</accession>
<evidence type="ECO:0000313" key="9">
    <source>
        <dbReference type="Proteomes" id="UP000182135"/>
    </source>
</evidence>
<evidence type="ECO:0000256" key="1">
    <source>
        <dbReference type="ARBA" id="ARBA00022679"/>
    </source>
</evidence>